<comment type="caution">
    <text evidence="1">The sequence shown here is derived from an EMBL/GenBank/DDBJ whole genome shotgun (WGS) entry which is preliminary data.</text>
</comment>
<dbReference type="EMBL" id="SSUX01000008">
    <property type="protein sequence ID" value="THJ45035.1"/>
    <property type="molecule type" value="Genomic_DNA"/>
</dbReference>
<evidence type="ECO:0000313" key="2">
    <source>
        <dbReference type="Proteomes" id="UP000309618"/>
    </source>
</evidence>
<reference evidence="1 2" key="1">
    <citation type="submission" date="2019-04" db="EMBL/GenBank/DDBJ databases">
        <title>Comparative genomics of Aeromonas veronii strains pathogenic to fish.</title>
        <authorList>
            <person name="Cascarano M.C."/>
            <person name="Smyrli M."/>
            <person name="Katharios P."/>
        </authorList>
    </citation>
    <scope>NUCLEOTIDE SEQUENCE [LARGE SCALE GENOMIC DNA]</scope>
    <source>
        <strain evidence="1 2">XU1</strain>
    </source>
</reference>
<organism evidence="1 2">
    <name type="scientific">Aeromonas veronii</name>
    <dbReference type="NCBI Taxonomy" id="654"/>
    <lineage>
        <taxon>Bacteria</taxon>
        <taxon>Pseudomonadati</taxon>
        <taxon>Pseudomonadota</taxon>
        <taxon>Gammaproteobacteria</taxon>
        <taxon>Aeromonadales</taxon>
        <taxon>Aeromonadaceae</taxon>
        <taxon>Aeromonas</taxon>
    </lineage>
</organism>
<dbReference type="AlphaFoldDB" id="A0A4S5CKW9"/>
<name>A0A4S5CKW9_AERVE</name>
<gene>
    <name evidence="1" type="ORF">E8Q35_12680</name>
</gene>
<sequence length="108" mass="11742">MTYKLLPQELASVTDAELAFSTTRFLPAIEDIPAEFWAGNIYTKLAESLYCGSMTPACEIELNEGVDAAALNKCIRAHLQSWAPKHEHKIAGVGYMLASVCTLTPLPA</sequence>
<dbReference type="Proteomes" id="UP000309618">
    <property type="component" value="Unassembled WGS sequence"/>
</dbReference>
<evidence type="ECO:0000313" key="1">
    <source>
        <dbReference type="EMBL" id="THJ45035.1"/>
    </source>
</evidence>
<accession>A0A4S5CKW9</accession>
<protein>
    <submittedName>
        <fullName evidence="1">Uncharacterized protein</fullName>
    </submittedName>
</protein>
<proteinExistence type="predicted"/>